<dbReference type="Gene3D" id="3.30.9.10">
    <property type="entry name" value="D-Amino Acid Oxidase, subunit A, domain 2"/>
    <property type="match status" value="1"/>
</dbReference>
<dbReference type="AlphaFoldDB" id="A0A432G0W4"/>
<name>A0A432G0W4_9DELT</name>
<organism evidence="3 4">
    <name type="scientific">SAR324 cluster bacterium</name>
    <dbReference type="NCBI Taxonomy" id="2024889"/>
    <lineage>
        <taxon>Bacteria</taxon>
        <taxon>Deltaproteobacteria</taxon>
        <taxon>SAR324 cluster</taxon>
    </lineage>
</organism>
<evidence type="ECO:0000313" key="3">
    <source>
        <dbReference type="EMBL" id="RTZ77206.1"/>
    </source>
</evidence>
<dbReference type="GO" id="GO:0008718">
    <property type="term" value="F:D-amino-acid dehydrogenase activity"/>
    <property type="evidence" value="ECO:0007669"/>
    <property type="project" value="TreeGrafter"/>
</dbReference>
<dbReference type="SUPFAM" id="SSF51905">
    <property type="entry name" value="FAD/NAD(P)-binding domain"/>
    <property type="match status" value="1"/>
</dbReference>
<dbReference type="InterPro" id="IPR036188">
    <property type="entry name" value="FAD/NAD-bd_sf"/>
</dbReference>
<dbReference type="PANTHER" id="PTHR13847">
    <property type="entry name" value="SARCOSINE DEHYDROGENASE-RELATED"/>
    <property type="match status" value="1"/>
</dbReference>
<dbReference type="Gene3D" id="3.50.50.60">
    <property type="entry name" value="FAD/NAD(P)-binding domain"/>
    <property type="match status" value="2"/>
</dbReference>
<comment type="caution">
    <text evidence="3">The sequence shown here is derived from an EMBL/GenBank/DDBJ whole genome shotgun (WGS) entry which is preliminary data.</text>
</comment>
<proteinExistence type="inferred from homology"/>
<evidence type="ECO:0000256" key="1">
    <source>
        <dbReference type="ARBA" id="ARBA00009410"/>
    </source>
</evidence>
<accession>A0A432G0W4</accession>
<evidence type="ECO:0000313" key="4">
    <source>
        <dbReference type="Proteomes" id="UP000286732"/>
    </source>
</evidence>
<reference evidence="3 4" key="1">
    <citation type="submission" date="2018-06" db="EMBL/GenBank/DDBJ databases">
        <title>Combined omics and stable isotope probing to characterize newly discovered Mariana Back-Arc vent microbial communities.</title>
        <authorList>
            <person name="Trembath-Reichert E."/>
            <person name="Huber J.A."/>
        </authorList>
    </citation>
    <scope>NUCLEOTIDE SEQUENCE [LARGE SCALE GENOMIC DNA]</scope>
    <source>
        <strain evidence="3">MAG 63_2</strain>
    </source>
</reference>
<dbReference type="Pfam" id="PF01266">
    <property type="entry name" value="DAO"/>
    <property type="match status" value="1"/>
</dbReference>
<dbReference type="GO" id="GO:0055130">
    <property type="term" value="P:D-alanine catabolic process"/>
    <property type="evidence" value="ECO:0007669"/>
    <property type="project" value="TreeGrafter"/>
</dbReference>
<dbReference type="GO" id="GO:0005737">
    <property type="term" value="C:cytoplasm"/>
    <property type="evidence" value="ECO:0007669"/>
    <property type="project" value="TreeGrafter"/>
</dbReference>
<protein>
    <submittedName>
        <fullName evidence="3">Amino acid dehydrogenase</fullName>
    </submittedName>
</protein>
<dbReference type="PANTHER" id="PTHR13847:SF280">
    <property type="entry name" value="D-AMINO ACID DEHYDROGENASE"/>
    <property type="match status" value="1"/>
</dbReference>
<comment type="similarity">
    <text evidence="1">Belongs to the DadA oxidoreductase family.</text>
</comment>
<dbReference type="GO" id="GO:0005886">
    <property type="term" value="C:plasma membrane"/>
    <property type="evidence" value="ECO:0007669"/>
    <property type="project" value="TreeGrafter"/>
</dbReference>
<dbReference type="EMBL" id="QNZM01000361">
    <property type="protein sequence ID" value="RTZ77206.1"/>
    <property type="molecule type" value="Genomic_DNA"/>
</dbReference>
<feature type="domain" description="FAD dependent oxidoreductase" evidence="2">
    <location>
        <begin position="3"/>
        <end position="269"/>
    </location>
</feature>
<evidence type="ECO:0000259" key="2">
    <source>
        <dbReference type="Pfam" id="PF01266"/>
    </source>
</evidence>
<dbReference type="Proteomes" id="UP000286732">
    <property type="component" value="Unassembled WGS sequence"/>
</dbReference>
<gene>
    <name evidence="3" type="ORF">DSY98_09315</name>
</gene>
<sequence length="274" mass="30291">MEVLILGGGVVGVTTAYQLLKDGHQVLVIDRLPPGIGGASYGNAGLIATGHSIAWGSPKALKIWFNSLFHQDPVFRMKFQADPQFIRWGLKFLFQCTEYKAKRNSLAKHRISSYSQKKLKEVVEETNIQYERNANGLIYLYRNSQAMAASSSHVRLLEEIGQTLETVEKERALEIIPELKDSKDQIAGGVFSPTDESGDSKIFTEQLMEFCRGMGGTFESGVAIERLEASGTKIKRVVTDRGVFTADNYVLCLGAWSPLLVRTSLGVRISVCPV</sequence>
<feature type="non-terminal residue" evidence="3">
    <location>
        <position position="274"/>
    </location>
</feature>
<dbReference type="InterPro" id="IPR006076">
    <property type="entry name" value="FAD-dep_OxRdtase"/>
</dbReference>